<dbReference type="GO" id="GO:0030833">
    <property type="term" value="P:regulation of actin filament polymerization"/>
    <property type="evidence" value="ECO:0007669"/>
    <property type="project" value="TreeGrafter"/>
</dbReference>
<sequence>MLLCSELLAILYCKQRAAIERDYGQALQKLASGFLSKKELACALSTDEEYTNGYSIWRVWRTLLEESNNLALSRIRAGDAQQRLHNELKPLKLQRISVSKRVFEQLRILQGDLAACVQEMAKSHKVYAEEEKQAQETRMKAMATEEKIRRRSSNLFHSMAQLHRNYEKLLIRRQVYDSRSATARNEYLFQLAAINAHLKHYFNKDLPTLAKMKEFRCLERPPDFANTVISIPESLSD</sequence>
<dbReference type="SUPFAM" id="SSF103657">
    <property type="entry name" value="BAR/IMD domain-like"/>
    <property type="match status" value="1"/>
</dbReference>
<dbReference type="GO" id="GO:0007274">
    <property type="term" value="P:neuromuscular synaptic transmission"/>
    <property type="evidence" value="ECO:0007669"/>
    <property type="project" value="TreeGrafter"/>
</dbReference>
<dbReference type="InterPro" id="IPR027267">
    <property type="entry name" value="AH/BAR_dom_sf"/>
</dbReference>
<feature type="domain" description="FCH" evidence="1">
    <location>
        <begin position="12"/>
        <end position="74"/>
    </location>
</feature>
<keyword evidence="3" id="KW-1185">Reference proteome</keyword>
<evidence type="ECO:0000313" key="3">
    <source>
        <dbReference type="Proteomes" id="UP000272942"/>
    </source>
</evidence>
<organism evidence="4">
    <name type="scientific">Echinostoma caproni</name>
    <dbReference type="NCBI Taxonomy" id="27848"/>
    <lineage>
        <taxon>Eukaryota</taxon>
        <taxon>Metazoa</taxon>
        <taxon>Spiralia</taxon>
        <taxon>Lophotrochozoa</taxon>
        <taxon>Platyhelminthes</taxon>
        <taxon>Trematoda</taxon>
        <taxon>Digenea</taxon>
        <taxon>Plagiorchiida</taxon>
        <taxon>Echinostomata</taxon>
        <taxon>Echinostomatoidea</taxon>
        <taxon>Echinostomatidae</taxon>
        <taxon>Echinostoma</taxon>
    </lineage>
</organism>
<dbReference type="AlphaFoldDB" id="A0A183AP97"/>
<evidence type="ECO:0000313" key="2">
    <source>
        <dbReference type="EMBL" id="VDP84185.1"/>
    </source>
</evidence>
<dbReference type="InterPro" id="IPR001060">
    <property type="entry name" value="FCH_dom"/>
</dbReference>
<dbReference type="GO" id="GO:0055037">
    <property type="term" value="C:recycling endosome"/>
    <property type="evidence" value="ECO:0007669"/>
    <property type="project" value="TreeGrafter"/>
</dbReference>
<name>A0A183AP97_9TREM</name>
<dbReference type="PANTHER" id="PTHR15735:SF21">
    <property type="entry name" value="PROTEIN NERVOUS WRECK"/>
    <property type="match status" value="1"/>
</dbReference>
<dbReference type="GO" id="GO:0031594">
    <property type="term" value="C:neuromuscular junction"/>
    <property type="evidence" value="ECO:0007669"/>
    <property type="project" value="TreeGrafter"/>
</dbReference>
<reference evidence="4" key="1">
    <citation type="submission" date="2016-06" db="UniProtKB">
        <authorList>
            <consortium name="WormBaseParasite"/>
        </authorList>
    </citation>
    <scope>IDENTIFICATION</scope>
</reference>
<accession>A0A183AP97</accession>
<protein>
    <submittedName>
        <fullName evidence="4">FCH domain-containing protein</fullName>
    </submittedName>
</protein>
<gene>
    <name evidence="2" type="ORF">ECPE_LOCUS8782</name>
</gene>
<proteinExistence type="predicted"/>
<dbReference type="EMBL" id="UZAN01046459">
    <property type="protein sequence ID" value="VDP84185.1"/>
    <property type="molecule type" value="Genomic_DNA"/>
</dbReference>
<dbReference type="Gene3D" id="1.20.1270.60">
    <property type="entry name" value="Arfaptin homology (AH) domain/BAR domain"/>
    <property type="match status" value="1"/>
</dbReference>
<dbReference type="Proteomes" id="UP000272942">
    <property type="component" value="Unassembled WGS sequence"/>
</dbReference>
<evidence type="ECO:0000313" key="4">
    <source>
        <dbReference type="WBParaSite" id="ECPE_0000880801-mRNA-1"/>
    </source>
</evidence>
<dbReference type="WBParaSite" id="ECPE_0000880801-mRNA-1">
    <property type="protein sequence ID" value="ECPE_0000880801-mRNA-1"/>
    <property type="gene ID" value="ECPE_0000880801"/>
</dbReference>
<reference evidence="2 3" key="2">
    <citation type="submission" date="2018-11" db="EMBL/GenBank/DDBJ databases">
        <authorList>
            <consortium name="Pathogen Informatics"/>
        </authorList>
    </citation>
    <scope>NUCLEOTIDE SEQUENCE [LARGE SCALE GENOMIC DNA]</scope>
    <source>
        <strain evidence="2 3">Egypt</strain>
    </source>
</reference>
<evidence type="ECO:0000259" key="1">
    <source>
        <dbReference type="Pfam" id="PF00611"/>
    </source>
</evidence>
<dbReference type="PANTHER" id="PTHR15735">
    <property type="entry name" value="FCH AND DOUBLE SH3 DOMAINS PROTEIN"/>
    <property type="match status" value="1"/>
</dbReference>
<dbReference type="OrthoDB" id="10065861at2759"/>
<dbReference type="Pfam" id="PF00611">
    <property type="entry name" value="FCH"/>
    <property type="match status" value="1"/>
</dbReference>